<evidence type="ECO:0000313" key="2">
    <source>
        <dbReference type="Proteomes" id="UP000219036"/>
    </source>
</evidence>
<keyword evidence="2" id="KW-1185">Reference proteome</keyword>
<name>A0A285NFR1_9AQUI</name>
<organism evidence="1 2">
    <name type="scientific">Persephonella hydrogeniphila</name>
    <dbReference type="NCBI Taxonomy" id="198703"/>
    <lineage>
        <taxon>Bacteria</taxon>
        <taxon>Pseudomonadati</taxon>
        <taxon>Aquificota</taxon>
        <taxon>Aquificia</taxon>
        <taxon>Aquificales</taxon>
        <taxon>Hydrogenothermaceae</taxon>
        <taxon>Persephonella</taxon>
    </lineage>
</organism>
<evidence type="ECO:0000313" key="1">
    <source>
        <dbReference type="EMBL" id="SNZ07733.1"/>
    </source>
</evidence>
<dbReference type="Proteomes" id="UP000219036">
    <property type="component" value="Unassembled WGS sequence"/>
</dbReference>
<protein>
    <submittedName>
        <fullName evidence="1">Uncharacterized protein</fullName>
    </submittedName>
</protein>
<proteinExistence type="predicted"/>
<dbReference type="AlphaFoldDB" id="A0A285NFR1"/>
<dbReference type="RefSeq" id="WP_097000167.1">
    <property type="nucleotide sequence ID" value="NZ_OBEI01000003.1"/>
</dbReference>
<dbReference type="EMBL" id="OBEI01000003">
    <property type="protein sequence ID" value="SNZ07733.1"/>
    <property type="molecule type" value="Genomic_DNA"/>
</dbReference>
<reference evidence="2" key="1">
    <citation type="submission" date="2017-09" db="EMBL/GenBank/DDBJ databases">
        <authorList>
            <person name="Varghese N."/>
            <person name="Submissions S."/>
        </authorList>
    </citation>
    <scope>NUCLEOTIDE SEQUENCE [LARGE SCALE GENOMIC DNA]</scope>
    <source>
        <strain evidence="2">DSM 15103</strain>
    </source>
</reference>
<accession>A0A285NFR1</accession>
<gene>
    <name evidence="1" type="ORF">SAMN06265182_0990</name>
</gene>
<sequence length="148" mass="17691">MTAVIKPLTFEDKEGVRYFISAGGTVYIELPTDKKKKAKNPYRKIGHYDFYDKIFTKKEKIDKNAVYYKLQAFGFPYHLLKELHSNPDYGLKKVIVEFPNFEIYEIDASLLFDKGYFLKQQFRNYKNKGLELRLYVPIKYFSKTDLRR</sequence>